<dbReference type="EMBL" id="CP128986">
    <property type="protein sequence ID" value="WOC12521.1"/>
    <property type="molecule type" value="Genomic_DNA"/>
</dbReference>
<reference evidence="2" key="1">
    <citation type="submission" date="2023-06" db="EMBL/GenBank/DDBJ databases">
        <title>Gordonia sp. nov. and Pseudochrobactrum sp. nov., two species isolated from the burying beetle Nicrophorus vespilloides.</title>
        <authorList>
            <person name="Poehlein A."/>
            <person name="Guzman J."/>
            <person name="Daniel R."/>
            <person name="Vilcinskas A."/>
        </authorList>
    </citation>
    <scope>NUCLEOTIDE SEQUENCE</scope>
    <source>
        <strain evidence="2">MP11Mi</strain>
    </source>
</reference>
<accession>A0AA97GUA7</accession>
<protein>
    <submittedName>
        <fullName evidence="2">Uncharacterized protein</fullName>
    </submittedName>
</protein>
<dbReference type="RefSeq" id="WP_420041751.1">
    <property type="nucleotide sequence ID" value="NZ_CP128986.1"/>
</dbReference>
<feature type="chain" id="PRO_5041685054" evidence="1">
    <location>
        <begin position="26"/>
        <end position="75"/>
    </location>
</feature>
<keyword evidence="1" id="KW-0732">Signal</keyword>
<evidence type="ECO:0000313" key="2">
    <source>
        <dbReference type="EMBL" id="WOC12521.1"/>
    </source>
</evidence>
<proteinExistence type="predicted"/>
<sequence>MFRVKERVLGVVAFAALAAPLAAYGSGDSTSGSKPRARVKVEDKDAREIGLARVNLWTRRRAETGCVPRSVVEPN</sequence>
<name>A0AA97GUA7_9ACTN</name>
<organism evidence="2">
    <name type="scientific">Gordonia sp. MP11Mi</name>
    <dbReference type="NCBI Taxonomy" id="3022769"/>
    <lineage>
        <taxon>Bacteria</taxon>
        <taxon>Bacillati</taxon>
        <taxon>Actinomycetota</taxon>
        <taxon>Actinomycetes</taxon>
        <taxon>Mycobacteriales</taxon>
        <taxon>Gordoniaceae</taxon>
        <taxon>Gordonia</taxon>
    </lineage>
</organism>
<dbReference type="AlphaFoldDB" id="A0AA97GUA7"/>
<evidence type="ECO:0000256" key="1">
    <source>
        <dbReference type="SAM" id="SignalP"/>
    </source>
</evidence>
<feature type="signal peptide" evidence="1">
    <location>
        <begin position="1"/>
        <end position="25"/>
    </location>
</feature>
<gene>
    <name evidence="2" type="ORF">MP11Mi_16090</name>
</gene>